<dbReference type="EMBL" id="JAASRN010000002">
    <property type="protein sequence ID" value="NIK74415.1"/>
    <property type="molecule type" value="Genomic_DNA"/>
</dbReference>
<comment type="caution">
    <text evidence="3">The sequence shown here is derived from an EMBL/GenBank/DDBJ whole genome shotgun (WGS) entry which is preliminary data.</text>
</comment>
<protein>
    <submittedName>
        <fullName evidence="3">Serine/threonine-protein kinase RsbW</fullName>
        <ecNumber evidence="3">2.7.11.1</ecNumber>
    </submittedName>
</protein>
<dbReference type="Proteomes" id="UP000537126">
    <property type="component" value="Unassembled WGS sequence"/>
</dbReference>
<dbReference type="RefSeq" id="WP_166920054.1">
    <property type="nucleotide sequence ID" value="NZ_JAASRN010000002.1"/>
</dbReference>
<accession>A0A846MSJ1</accession>
<dbReference type="Gene3D" id="3.30.565.10">
    <property type="entry name" value="Histidine kinase-like ATPase, C-terminal domain"/>
    <property type="match status" value="1"/>
</dbReference>
<evidence type="ECO:0000313" key="4">
    <source>
        <dbReference type="Proteomes" id="UP000537126"/>
    </source>
</evidence>
<dbReference type="Pfam" id="PF13581">
    <property type="entry name" value="HATPase_c_2"/>
    <property type="match status" value="1"/>
</dbReference>
<organism evidence="3 4">
    <name type="scientific">Thermonema lapsum</name>
    <dbReference type="NCBI Taxonomy" id="28195"/>
    <lineage>
        <taxon>Bacteria</taxon>
        <taxon>Pseudomonadati</taxon>
        <taxon>Bacteroidota</taxon>
        <taxon>Cytophagia</taxon>
        <taxon>Cytophagales</taxon>
        <taxon>Thermonemataceae</taxon>
        <taxon>Thermonema</taxon>
    </lineage>
</organism>
<dbReference type="AlphaFoldDB" id="A0A846MSJ1"/>
<keyword evidence="3" id="KW-0808">Transferase</keyword>
<evidence type="ECO:0000256" key="1">
    <source>
        <dbReference type="ARBA" id="ARBA00022527"/>
    </source>
</evidence>
<dbReference type="EC" id="2.7.11.1" evidence="3"/>
<evidence type="ECO:0000313" key="3">
    <source>
        <dbReference type="EMBL" id="NIK74415.1"/>
    </source>
</evidence>
<dbReference type="InterPro" id="IPR036890">
    <property type="entry name" value="HATPase_C_sf"/>
</dbReference>
<keyword evidence="4" id="KW-1185">Reference proteome</keyword>
<dbReference type="CDD" id="cd16936">
    <property type="entry name" value="HATPase_RsbW-like"/>
    <property type="match status" value="1"/>
</dbReference>
<keyword evidence="3" id="KW-0418">Kinase</keyword>
<dbReference type="PANTHER" id="PTHR35526:SF3">
    <property type="entry name" value="ANTI-SIGMA-F FACTOR RSBW"/>
    <property type="match status" value="1"/>
</dbReference>
<dbReference type="SUPFAM" id="SSF55874">
    <property type="entry name" value="ATPase domain of HSP90 chaperone/DNA topoisomerase II/histidine kinase"/>
    <property type="match status" value="1"/>
</dbReference>
<dbReference type="InterPro" id="IPR050267">
    <property type="entry name" value="Anti-sigma-factor_SerPK"/>
</dbReference>
<proteinExistence type="predicted"/>
<name>A0A846MSJ1_9BACT</name>
<evidence type="ECO:0000259" key="2">
    <source>
        <dbReference type="Pfam" id="PF13581"/>
    </source>
</evidence>
<feature type="domain" description="Histidine kinase/HSP90-like ATPase" evidence="2">
    <location>
        <begin position="12"/>
        <end position="129"/>
    </location>
</feature>
<gene>
    <name evidence="3" type="ORF">FHS56_001928</name>
</gene>
<dbReference type="PANTHER" id="PTHR35526">
    <property type="entry name" value="ANTI-SIGMA-F FACTOR RSBW-RELATED"/>
    <property type="match status" value="1"/>
</dbReference>
<sequence>MDSIHIQIPSIIENIRIIESFIDNVKEAYQISDDIYGNIMVAVTEAVNNAIVHGNKQDRTKNVDLSLHFHEDMIRFVVEDEGEGFDYHHLPDPTDPENLHKPHGRGIYLIKQLCDEVKFKNNGKCIELIFYINGQY</sequence>
<reference evidence="3 4" key="1">
    <citation type="submission" date="2020-03" db="EMBL/GenBank/DDBJ databases">
        <title>Genomic Encyclopedia of Type Strains, Phase IV (KMG-IV): sequencing the most valuable type-strain genomes for metagenomic binning, comparative biology and taxonomic classification.</title>
        <authorList>
            <person name="Goeker M."/>
        </authorList>
    </citation>
    <scope>NUCLEOTIDE SEQUENCE [LARGE SCALE GENOMIC DNA]</scope>
    <source>
        <strain evidence="3 4">DSM 5718</strain>
    </source>
</reference>
<dbReference type="InterPro" id="IPR003594">
    <property type="entry name" value="HATPase_dom"/>
</dbReference>
<keyword evidence="1" id="KW-0723">Serine/threonine-protein kinase</keyword>
<dbReference type="GO" id="GO:0004674">
    <property type="term" value="F:protein serine/threonine kinase activity"/>
    <property type="evidence" value="ECO:0007669"/>
    <property type="project" value="UniProtKB-KW"/>
</dbReference>